<keyword evidence="2" id="KW-1185">Reference proteome</keyword>
<reference evidence="1 2" key="1">
    <citation type="submission" date="2010-12" db="EMBL/GenBank/DDBJ databases">
        <title>Complete sequence of Ethanoligenens harbinense YUAN-3.</title>
        <authorList>
            <person name="Lucas S."/>
            <person name="Copeland A."/>
            <person name="Lapidus A."/>
            <person name="Cheng J.-F."/>
            <person name="Bruce D."/>
            <person name="Goodwin L."/>
            <person name="Pitluck S."/>
            <person name="Chertkov O."/>
            <person name="Misra M."/>
            <person name="Detter J.C."/>
            <person name="Han C."/>
            <person name="Tapia R."/>
            <person name="Land M."/>
            <person name="Hauser L."/>
            <person name="Jeffries C."/>
            <person name="Kyrpides N."/>
            <person name="Ivanova N."/>
            <person name="Mikhailova N."/>
            <person name="Wang A."/>
            <person name="Mouttaki H."/>
            <person name="He Z."/>
            <person name="Zhou J."/>
            <person name="Hemme C.L."/>
            <person name="Woyke T."/>
        </authorList>
    </citation>
    <scope>NUCLEOTIDE SEQUENCE [LARGE SCALE GENOMIC DNA]</scope>
    <source>
        <strain evidence="2">DSM 18485 / JCM 12961 / CGMCC 1.5033 / YUAN-3</strain>
    </source>
</reference>
<name>E6U7Q2_ETHHY</name>
<dbReference type="EMBL" id="CP002400">
    <property type="protein sequence ID" value="ADU28175.1"/>
    <property type="molecule type" value="Genomic_DNA"/>
</dbReference>
<dbReference type="STRING" id="663278.Ethha_2682"/>
<dbReference type="RefSeq" id="WP_013486518.1">
    <property type="nucleotide sequence ID" value="NC_014828.1"/>
</dbReference>
<organism evidence="1 2">
    <name type="scientific">Ethanoligenens harbinense (strain DSM 18485 / JCM 12961 / CGMCC 1.5033 / YUAN-3)</name>
    <dbReference type="NCBI Taxonomy" id="663278"/>
    <lineage>
        <taxon>Bacteria</taxon>
        <taxon>Bacillati</taxon>
        <taxon>Bacillota</taxon>
        <taxon>Clostridia</taxon>
        <taxon>Eubacteriales</taxon>
        <taxon>Oscillospiraceae</taxon>
        <taxon>Ethanoligenens</taxon>
    </lineage>
</organism>
<dbReference type="HOGENOM" id="CLU_2395295_0_0_9"/>
<accession>E6U7Q2</accession>
<gene>
    <name evidence="1" type="ordered locus">Ethha_2682</name>
</gene>
<dbReference type="InterPro" id="IPR017016">
    <property type="entry name" value="UCP033595"/>
</dbReference>
<protein>
    <submittedName>
        <fullName evidence="1">Uncharacterized protein</fullName>
    </submittedName>
</protein>
<dbReference type="Pfam" id="PF20124">
    <property type="entry name" value="DUF6514"/>
    <property type="match status" value="1"/>
</dbReference>
<dbReference type="AlphaFoldDB" id="E6U7Q2"/>
<evidence type="ECO:0000313" key="2">
    <source>
        <dbReference type="Proteomes" id="UP000001551"/>
    </source>
</evidence>
<proteinExistence type="predicted"/>
<dbReference type="Proteomes" id="UP000001551">
    <property type="component" value="Chromosome"/>
</dbReference>
<dbReference type="KEGG" id="eha:Ethha_2682"/>
<evidence type="ECO:0000313" key="1">
    <source>
        <dbReference type="EMBL" id="ADU28175.1"/>
    </source>
</evidence>
<sequence>MKQPTATAEVREGERCVGVARYYVTSCNCEIAPVQTYGVSVSFTGEQGASYSDQVNDICFSQKQAEDLLHLLAAHTVTPVSLRDVVEDYLADR</sequence>